<keyword evidence="4 5" id="KW-0472">Membrane</keyword>
<evidence type="ECO:0000256" key="2">
    <source>
        <dbReference type="ARBA" id="ARBA00022692"/>
    </source>
</evidence>
<dbReference type="OrthoDB" id="9808930at2"/>
<evidence type="ECO:0000256" key="4">
    <source>
        <dbReference type="ARBA" id="ARBA00023136"/>
    </source>
</evidence>
<keyword evidence="7" id="KW-1185">Reference proteome</keyword>
<comment type="caution">
    <text evidence="6">The sequence shown here is derived from an EMBL/GenBank/DDBJ whole genome shotgun (WGS) entry which is preliminary data.</text>
</comment>
<sequence length="126" mass="14220">MEANNYTYPSESDRTLAMVVHLLGIFTWFIGPLVLWLIKRGESEFIDYHGKLSLNLQISAAICFAGLFPAFFISSLILPPLSLLILLLTLPIYIYVIVVLIIACVRAYNGSRFNFPLAIPFLRHST</sequence>
<dbReference type="Pfam" id="PF09685">
    <property type="entry name" value="MamF_MmsF"/>
    <property type="match status" value="1"/>
</dbReference>
<reference evidence="6 7" key="1">
    <citation type="submission" date="2018-03" db="EMBL/GenBank/DDBJ databases">
        <title>Genomic Encyclopedia of Type Strains, Phase III (KMG-III): the genomes of soil and plant-associated and newly described type strains.</title>
        <authorList>
            <person name="Whitman W."/>
        </authorList>
    </citation>
    <scope>NUCLEOTIDE SEQUENCE [LARGE SCALE GENOMIC DNA]</scope>
    <source>
        <strain evidence="6 7">CGMCC 1.07653</strain>
    </source>
</reference>
<evidence type="ECO:0000256" key="3">
    <source>
        <dbReference type="ARBA" id="ARBA00022989"/>
    </source>
</evidence>
<organism evidence="6 7">
    <name type="scientific">Salsuginibacillus halophilus</name>
    <dbReference type="NCBI Taxonomy" id="517424"/>
    <lineage>
        <taxon>Bacteria</taxon>
        <taxon>Bacillati</taxon>
        <taxon>Bacillota</taxon>
        <taxon>Bacilli</taxon>
        <taxon>Bacillales</taxon>
        <taxon>Bacillaceae</taxon>
        <taxon>Salsuginibacillus</taxon>
    </lineage>
</organism>
<dbReference type="AlphaFoldDB" id="A0A2P8HQT9"/>
<feature type="transmembrane region" description="Helical" evidence="5">
    <location>
        <begin position="58"/>
        <end position="78"/>
    </location>
</feature>
<keyword evidence="3 5" id="KW-1133">Transmembrane helix</keyword>
<dbReference type="Proteomes" id="UP000242310">
    <property type="component" value="Unassembled WGS sequence"/>
</dbReference>
<dbReference type="InterPro" id="IPR019109">
    <property type="entry name" value="MamF_MmsF"/>
</dbReference>
<evidence type="ECO:0000313" key="7">
    <source>
        <dbReference type="Proteomes" id="UP000242310"/>
    </source>
</evidence>
<evidence type="ECO:0000313" key="6">
    <source>
        <dbReference type="EMBL" id="PSL48586.1"/>
    </source>
</evidence>
<gene>
    <name evidence="6" type="ORF">B0H94_104187</name>
</gene>
<comment type="subcellular location">
    <subcellularLocation>
        <location evidence="1">Membrane</location>
        <topology evidence="1">Multi-pass membrane protein</topology>
    </subcellularLocation>
</comment>
<evidence type="ECO:0000256" key="1">
    <source>
        <dbReference type="ARBA" id="ARBA00004141"/>
    </source>
</evidence>
<feature type="transmembrane region" description="Helical" evidence="5">
    <location>
        <begin position="84"/>
        <end position="105"/>
    </location>
</feature>
<evidence type="ECO:0008006" key="8">
    <source>
        <dbReference type="Google" id="ProtNLM"/>
    </source>
</evidence>
<feature type="transmembrane region" description="Helical" evidence="5">
    <location>
        <begin position="16"/>
        <end position="38"/>
    </location>
</feature>
<evidence type="ECO:0000256" key="5">
    <source>
        <dbReference type="SAM" id="Phobius"/>
    </source>
</evidence>
<protein>
    <recommendedName>
        <fullName evidence="8">Tic20 family protein</fullName>
    </recommendedName>
</protein>
<dbReference type="EMBL" id="PYAV01000004">
    <property type="protein sequence ID" value="PSL48586.1"/>
    <property type="molecule type" value="Genomic_DNA"/>
</dbReference>
<keyword evidence="2 5" id="KW-0812">Transmembrane</keyword>
<accession>A0A2P8HQT9</accession>
<dbReference type="RefSeq" id="WP_106588154.1">
    <property type="nucleotide sequence ID" value="NZ_PYAV01000004.1"/>
</dbReference>
<proteinExistence type="predicted"/>
<name>A0A2P8HQT9_9BACI</name>